<comment type="caution">
    <text evidence="2">The sequence shown here is derived from an EMBL/GenBank/DDBJ whole genome shotgun (WGS) entry which is preliminary data.</text>
</comment>
<sequence length="411" mass="44689">MASGPNEETIVRKQRSETERQVAELLRTARESLGLSLAFMTRMDGTTQHLEVVESPLPWVFRDGNTQPQATTFCQAIMDGKLPAVMPNVKNFPAAMKLPSARMPRIRSFVSVPMVLSDGTVYGTFCAAGFAADKELSKRDKALMEVLSHAASVIIEPGVRERRRNAEIENRLRPVIDGGGPLVLLQPIVDLATRRRVGTEALSRFPQEWKMAPDVCFADADLIGERERLEVLALRRAGEHLDRVSGYVAMNVSPQTLFTDDCADFLARMPLDRVLLELSEHEPIEDYDALKAVLAPLRARGMRLAIDDVGAGFSSLRHIVITAPDVIKLDRSIVTGLSADPVLAVVVHSLVDLARATGAQVVAEGVETEADAATLAELGADLGQGWHFGRATTPEDLRDDYPVAAPAAALG</sequence>
<feature type="domain" description="EAL" evidence="1">
    <location>
        <begin position="165"/>
        <end position="405"/>
    </location>
</feature>
<dbReference type="InterPro" id="IPR003018">
    <property type="entry name" value="GAF"/>
</dbReference>
<dbReference type="SUPFAM" id="SSF141868">
    <property type="entry name" value="EAL domain-like"/>
    <property type="match status" value="1"/>
</dbReference>
<proteinExistence type="predicted"/>
<keyword evidence="3" id="KW-1185">Reference proteome</keyword>
<dbReference type="CDD" id="cd01948">
    <property type="entry name" value="EAL"/>
    <property type="match status" value="1"/>
</dbReference>
<dbReference type="InterPro" id="IPR001633">
    <property type="entry name" value="EAL_dom"/>
</dbReference>
<evidence type="ECO:0000313" key="3">
    <source>
        <dbReference type="Proteomes" id="UP000681340"/>
    </source>
</evidence>
<evidence type="ECO:0000313" key="2">
    <source>
        <dbReference type="EMBL" id="GIM74246.1"/>
    </source>
</evidence>
<protein>
    <recommendedName>
        <fullName evidence="1">EAL domain-containing protein</fullName>
    </recommendedName>
</protein>
<dbReference type="Pfam" id="PF13185">
    <property type="entry name" value="GAF_2"/>
    <property type="match status" value="1"/>
</dbReference>
<dbReference type="Gene3D" id="3.30.450.40">
    <property type="match status" value="1"/>
</dbReference>
<accession>A0A919VRY6</accession>
<organism evidence="2 3">
    <name type="scientific">Actinoplanes auranticolor</name>
    <dbReference type="NCBI Taxonomy" id="47988"/>
    <lineage>
        <taxon>Bacteria</taxon>
        <taxon>Bacillati</taxon>
        <taxon>Actinomycetota</taxon>
        <taxon>Actinomycetes</taxon>
        <taxon>Micromonosporales</taxon>
        <taxon>Micromonosporaceae</taxon>
        <taxon>Actinoplanes</taxon>
    </lineage>
</organism>
<dbReference type="GO" id="GO:0071111">
    <property type="term" value="F:cyclic-guanylate-specific phosphodiesterase activity"/>
    <property type="evidence" value="ECO:0007669"/>
    <property type="project" value="InterPro"/>
</dbReference>
<dbReference type="Gene3D" id="3.20.20.450">
    <property type="entry name" value="EAL domain"/>
    <property type="match status" value="1"/>
</dbReference>
<dbReference type="AlphaFoldDB" id="A0A919VRY6"/>
<dbReference type="InterPro" id="IPR050706">
    <property type="entry name" value="Cyclic-di-GMP_PDE-like"/>
</dbReference>
<dbReference type="SMART" id="SM00065">
    <property type="entry name" value="GAF"/>
    <property type="match status" value="1"/>
</dbReference>
<dbReference type="PROSITE" id="PS50883">
    <property type="entry name" value="EAL"/>
    <property type="match status" value="1"/>
</dbReference>
<dbReference type="Proteomes" id="UP000681340">
    <property type="component" value="Unassembled WGS sequence"/>
</dbReference>
<dbReference type="PANTHER" id="PTHR33121">
    <property type="entry name" value="CYCLIC DI-GMP PHOSPHODIESTERASE PDEF"/>
    <property type="match status" value="1"/>
</dbReference>
<name>A0A919VRY6_9ACTN</name>
<reference evidence="2" key="1">
    <citation type="submission" date="2021-03" db="EMBL/GenBank/DDBJ databases">
        <title>Whole genome shotgun sequence of Actinoplanes auranticolor NBRC 12245.</title>
        <authorList>
            <person name="Komaki H."/>
            <person name="Tamura T."/>
        </authorList>
    </citation>
    <scope>NUCLEOTIDE SEQUENCE</scope>
    <source>
        <strain evidence="2">NBRC 12245</strain>
    </source>
</reference>
<dbReference type="PANTHER" id="PTHR33121:SF76">
    <property type="entry name" value="SIGNALING PROTEIN"/>
    <property type="match status" value="1"/>
</dbReference>
<dbReference type="SUPFAM" id="SSF55781">
    <property type="entry name" value="GAF domain-like"/>
    <property type="match status" value="1"/>
</dbReference>
<dbReference type="InterPro" id="IPR029016">
    <property type="entry name" value="GAF-like_dom_sf"/>
</dbReference>
<evidence type="ECO:0000259" key="1">
    <source>
        <dbReference type="PROSITE" id="PS50883"/>
    </source>
</evidence>
<dbReference type="InterPro" id="IPR035919">
    <property type="entry name" value="EAL_sf"/>
</dbReference>
<dbReference type="EMBL" id="BOQL01000049">
    <property type="protein sequence ID" value="GIM74246.1"/>
    <property type="molecule type" value="Genomic_DNA"/>
</dbReference>
<dbReference type="SMART" id="SM00052">
    <property type="entry name" value="EAL"/>
    <property type="match status" value="1"/>
</dbReference>
<gene>
    <name evidence="2" type="ORF">Aau02nite_60030</name>
</gene>
<dbReference type="Pfam" id="PF00563">
    <property type="entry name" value="EAL"/>
    <property type="match status" value="1"/>
</dbReference>